<evidence type="ECO:0000256" key="2">
    <source>
        <dbReference type="ARBA" id="ARBA00022786"/>
    </source>
</evidence>
<dbReference type="InterPro" id="IPR027356">
    <property type="entry name" value="NPH3_dom"/>
</dbReference>
<evidence type="ECO:0000259" key="5">
    <source>
        <dbReference type="PROSITE" id="PS50097"/>
    </source>
</evidence>
<evidence type="ECO:0000259" key="6">
    <source>
        <dbReference type="PROSITE" id="PS51649"/>
    </source>
</evidence>
<dbReference type="Pfam" id="PF00651">
    <property type="entry name" value="BTB"/>
    <property type="match status" value="1"/>
</dbReference>
<dbReference type="PROSITE" id="PS51649">
    <property type="entry name" value="NPH3"/>
    <property type="match status" value="1"/>
</dbReference>
<dbReference type="InterPro" id="IPR000210">
    <property type="entry name" value="BTB/POZ_dom"/>
</dbReference>
<feature type="compositionally biased region" description="Polar residues" evidence="4">
    <location>
        <begin position="559"/>
        <end position="583"/>
    </location>
</feature>
<dbReference type="STRING" id="29655.A0A0K9PAU9"/>
<protein>
    <submittedName>
        <fullName evidence="7">Phototropic-responsive NPH3-like protein</fullName>
    </submittedName>
</protein>
<feature type="domain" description="BTB" evidence="5">
    <location>
        <begin position="29"/>
        <end position="97"/>
    </location>
</feature>
<reference evidence="8" key="1">
    <citation type="journal article" date="2016" name="Nature">
        <title>The genome of the seagrass Zostera marina reveals angiosperm adaptation to the sea.</title>
        <authorList>
            <person name="Olsen J.L."/>
            <person name="Rouze P."/>
            <person name="Verhelst B."/>
            <person name="Lin Y.-C."/>
            <person name="Bayer T."/>
            <person name="Collen J."/>
            <person name="Dattolo E."/>
            <person name="De Paoli E."/>
            <person name="Dittami S."/>
            <person name="Maumus F."/>
            <person name="Michel G."/>
            <person name="Kersting A."/>
            <person name="Lauritano C."/>
            <person name="Lohaus R."/>
            <person name="Toepel M."/>
            <person name="Tonon T."/>
            <person name="Vanneste K."/>
            <person name="Amirebrahimi M."/>
            <person name="Brakel J."/>
            <person name="Bostroem C."/>
            <person name="Chovatia M."/>
            <person name="Grimwood J."/>
            <person name="Jenkins J.W."/>
            <person name="Jueterbock A."/>
            <person name="Mraz A."/>
            <person name="Stam W.T."/>
            <person name="Tice H."/>
            <person name="Bornberg-Bauer E."/>
            <person name="Green P.J."/>
            <person name="Pearson G.A."/>
            <person name="Procaccini G."/>
            <person name="Duarte C.M."/>
            <person name="Schmutz J."/>
            <person name="Reusch T.B.H."/>
            <person name="Van de Peer Y."/>
        </authorList>
    </citation>
    <scope>NUCLEOTIDE SEQUENCE [LARGE SCALE GENOMIC DNA]</scope>
    <source>
        <strain evidence="8">cv. Finnish</strain>
    </source>
</reference>
<feature type="domain" description="NPH3" evidence="6">
    <location>
        <begin position="210"/>
        <end position="477"/>
    </location>
</feature>
<dbReference type="UniPathway" id="UPA00143"/>
<dbReference type="OMA" id="SNDPHFN"/>
<gene>
    <name evidence="7" type="ORF">ZOSMA_323G00030</name>
</gene>
<evidence type="ECO:0000313" key="8">
    <source>
        <dbReference type="Proteomes" id="UP000036987"/>
    </source>
</evidence>
<keyword evidence="8" id="KW-1185">Reference proteome</keyword>
<dbReference type="SUPFAM" id="SSF54695">
    <property type="entry name" value="POZ domain"/>
    <property type="match status" value="1"/>
</dbReference>
<dbReference type="Proteomes" id="UP000036987">
    <property type="component" value="Unassembled WGS sequence"/>
</dbReference>
<feature type="region of interest" description="Disordered" evidence="4">
    <location>
        <begin position="490"/>
        <end position="602"/>
    </location>
</feature>
<dbReference type="CDD" id="cd18312">
    <property type="entry name" value="BTB_POZ_NPY3-like"/>
    <property type="match status" value="1"/>
</dbReference>
<dbReference type="PANTHER" id="PTHR32370">
    <property type="entry name" value="OS12G0117600 PROTEIN"/>
    <property type="match status" value="1"/>
</dbReference>
<dbReference type="InterPro" id="IPR043454">
    <property type="entry name" value="NPH3/RPT2-like"/>
</dbReference>
<evidence type="ECO:0000256" key="1">
    <source>
        <dbReference type="ARBA" id="ARBA00004906"/>
    </source>
</evidence>
<dbReference type="Gene3D" id="3.30.710.10">
    <property type="entry name" value="Potassium Channel Kv1.1, Chain A"/>
    <property type="match status" value="1"/>
</dbReference>
<evidence type="ECO:0000256" key="4">
    <source>
        <dbReference type="SAM" id="MobiDB-lite"/>
    </source>
</evidence>
<dbReference type="GO" id="GO:0016567">
    <property type="term" value="P:protein ubiquitination"/>
    <property type="evidence" value="ECO:0007669"/>
    <property type="project" value="UniProtKB-UniPathway"/>
</dbReference>
<comment type="pathway">
    <text evidence="1">Protein modification; protein ubiquitination.</text>
</comment>
<dbReference type="AlphaFoldDB" id="A0A0K9PAU9"/>
<feature type="compositionally biased region" description="Polar residues" evidence="4">
    <location>
        <begin position="490"/>
        <end position="505"/>
    </location>
</feature>
<sequence length="602" mass="66092">MKFMKLGSKPDSFQTDGDDVRFVATELATDVIVYVGNTKFYLHKFPLLSKSARLQKLVAITGEDGHDEIHIPDIPGGPTGFEVCAKFCYGMTVTLNAYNVVSARCAAEFLEMNETLEKGNLIYKIDVFLNSSVFRSWKDSIIVLQTTKSLLPWSEDLKVINHCVDSIASKASIDGSRVDWSYTYNRTKLPAENGTADWNGVKKQQVVPNDWWVEDLCELDLDFYKRVLVSIKSMGKLSGRVVGEALKAYTYRRLSGFGKGTINPSGDIMKNQILVETIVSLLPAESGSVSCGFLLKLLRASNTLDCDDIIKRDLVKRIGLQLYEASVSDILIPNRPEEVTVYDVDLVQNIVEEFVIQEHHKNIPNTETNTNASMLSVAKLVDGYLAEIARDPNLLLSKFINLADLVSSSSRPAHDGLYRAVDMYLKEHPSLSKSEKKRICNLMDCRKLSADACTHAIQNERLPLRVVVQVLFFEQTRVAAGSVRAIELPTSTSHGSSRSAATANTEDVLGSERSSGGSSGDAVMVAAHNKKSDSKVAAGQQNNKVKGAPILPKKMLSKLWSNKSQRSGGGENSSSDTSGSPISANIEESKSTPLRSVRHSVS</sequence>
<comment type="caution">
    <text evidence="7">The sequence shown here is derived from an EMBL/GenBank/DDBJ whole genome shotgun (WGS) entry which is preliminary data.</text>
</comment>
<dbReference type="EMBL" id="LFYR01001041">
    <property type="protein sequence ID" value="KMZ65377.1"/>
    <property type="molecule type" value="Genomic_DNA"/>
</dbReference>
<dbReference type="PROSITE" id="PS50097">
    <property type="entry name" value="BTB"/>
    <property type="match status" value="1"/>
</dbReference>
<dbReference type="OrthoDB" id="624345at2759"/>
<organism evidence="7 8">
    <name type="scientific">Zostera marina</name>
    <name type="common">Eelgrass</name>
    <dbReference type="NCBI Taxonomy" id="29655"/>
    <lineage>
        <taxon>Eukaryota</taxon>
        <taxon>Viridiplantae</taxon>
        <taxon>Streptophyta</taxon>
        <taxon>Embryophyta</taxon>
        <taxon>Tracheophyta</taxon>
        <taxon>Spermatophyta</taxon>
        <taxon>Magnoliopsida</taxon>
        <taxon>Liliopsida</taxon>
        <taxon>Zosteraceae</taxon>
        <taxon>Zostera</taxon>
    </lineage>
</organism>
<accession>A0A0K9PAU9</accession>
<evidence type="ECO:0000313" key="7">
    <source>
        <dbReference type="EMBL" id="KMZ65377.1"/>
    </source>
</evidence>
<dbReference type="Pfam" id="PF03000">
    <property type="entry name" value="NPH3"/>
    <property type="match status" value="1"/>
</dbReference>
<name>A0A0K9PAU9_ZOSMR</name>
<keyword evidence="2" id="KW-0833">Ubl conjugation pathway</keyword>
<dbReference type="InterPro" id="IPR011333">
    <property type="entry name" value="SKP1/BTB/POZ_sf"/>
</dbReference>
<evidence type="ECO:0000256" key="3">
    <source>
        <dbReference type="PROSITE-ProRule" id="PRU00982"/>
    </source>
</evidence>
<comment type="similarity">
    <text evidence="3">Belongs to the NPH3 family.</text>
</comment>
<proteinExistence type="inferred from homology"/>